<dbReference type="InterPro" id="IPR000847">
    <property type="entry name" value="LysR_HTH_N"/>
</dbReference>
<dbReference type="GO" id="GO:0000976">
    <property type="term" value="F:transcription cis-regulatory region binding"/>
    <property type="evidence" value="ECO:0007669"/>
    <property type="project" value="TreeGrafter"/>
</dbReference>
<keyword evidence="4" id="KW-0804">Transcription</keyword>
<dbReference type="Pfam" id="PF00126">
    <property type="entry name" value="HTH_1"/>
    <property type="match status" value="1"/>
</dbReference>
<gene>
    <name evidence="6" type="ORF">O3V59_04115</name>
</gene>
<evidence type="ECO:0000256" key="1">
    <source>
        <dbReference type="ARBA" id="ARBA00009437"/>
    </source>
</evidence>
<accession>A0A9X3TNA3</accession>
<dbReference type="Proteomes" id="UP001151071">
    <property type="component" value="Unassembled WGS sequence"/>
</dbReference>
<proteinExistence type="inferred from homology"/>
<comment type="similarity">
    <text evidence="1">Belongs to the LysR transcriptional regulatory family.</text>
</comment>
<dbReference type="PRINTS" id="PR00039">
    <property type="entry name" value="HTHLYSR"/>
</dbReference>
<dbReference type="InterPro" id="IPR005119">
    <property type="entry name" value="LysR_subst-bd"/>
</dbReference>
<dbReference type="Pfam" id="PF03466">
    <property type="entry name" value="LysR_substrate"/>
    <property type="match status" value="1"/>
</dbReference>
<dbReference type="SUPFAM" id="SSF53850">
    <property type="entry name" value="Periplasmic binding protein-like II"/>
    <property type="match status" value="1"/>
</dbReference>
<dbReference type="FunFam" id="1.10.10.10:FF:000001">
    <property type="entry name" value="LysR family transcriptional regulator"/>
    <property type="match status" value="1"/>
</dbReference>
<dbReference type="GO" id="GO:0003700">
    <property type="term" value="F:DNA-binding transcription factor activity"/>
    <property type="evidence" value="ECO:0007669"/>
    <property type="project" value="InterPro"/>
</dbReference>
<evidence type="ECO:0000313" key="7">
    <source>
        <dbReference type="Proteomes" id="UP001151071"/>
    </source>
</evidence>
<dbReference type="PANTHER" id="PTHR30126:SF40">
    <property type="entry name" value="HTH-TYPE TRANSCRIPTIONAL REGULATOR GLTR"/>
    <property type="match status" value="1"/>
</dbReference>
<dbReference type="InterPro" id="IPR036390">
    <property type="entry name" value="WH_DNA-bd_sf"/>
</dbReference>
<protein>
    <submittedName>
        <fullName evidence="6">LysR family transcriptional regulator</fullName>
    </submittedName>
</protein>
<dbReference type="EMBL" id="JAPYYP010000003">
    <property type="protein sequence ID" value="MDA5107535.1"/>
    <property type="molecule type" value="Genomic_DNA"/>
</dbReference>
<keyword evidence="7" id="KW-1185">Reference proteome</keyword>
<sequence>MNLHSLRIFVEVAARGSVTAAADALSISQPAVTAHIRKLERDLDIKLLAPQGRGIALTPEGRFLYEKARRIFDWEREIESQLEEIKQGKRGKLRVASTFLPSHYLLPKWLADYKQQYPQADVEIRAGNSQQSLERLLRCQADLAVVTNESWDEHLPIRRRHITDVAFWFIVPAGHPFAGRTVSLEALMREPFLLREKGSSTRERLFSLCREHGVSPPKVGLEYHGLIESIQSVKAGYGTMLAPEPAVRELVERGEVGRVFVDGVAIKRPVYVCTREEDGGLRPSAARFLEMILPPCMRAWG</sequence>
<keyword evidence="3" id="KW-0238">DNA-binding</keyword>
<dbReference type="InterPro" id="IPR036388">
    <property type="entry name" value="WH-like_DNA-bd_sf"/>
</dbReference>
<dbReference type="PANTHER" id="PTHR30126">
    <property type="entry name" value="HTH-TYPE TRANSCRIPTIONAL REGULATOR"/>
    <property type="match status" value="1"/>
</dbReference>
<dbReference type="Gene3D" id="1.10.10.10">
    <property type="entry name" value="Winged helix-like DNA-binding domain superfamily/Winged helix DNA-binding domain"/>
    <property type="match status" value="1"/>
</dbReference>
<reference evidence="6" key="1">
    <citation type="submission" date="2022-12" db="EMBL/GenBank/DDBJ databases">
        <title>Draft genome sequence of the thermophilic strain Brevibacillus thermoruber HT42, isolated from Los Humeros, Puebla, Mexico, with biotechnological potential.</title>
        <authorList>
            <person name="Lara Sanchez J."/>
            <person name="Solis Palacios R."/>
            <person name="Bustos Baena A.S."/>
            <person name="Ruz Baez A.E."/>
            <person name="Espinosa Luna G."/>
            <person name="Oliart Ros R.M."/>
        </authorList>
    </citation>
    <scope>NUCLEOTIDE SEQUENCE</scope>
    <source>
        <strain evidence="6">HT42</strain>
    </source>
</reference>
<keyword evidence="2" id="KW-0805">Transcription regulation</keyword>
<feature type="domain" description="HTH lysR-type" evidence="5">
    <location>
        <begin position="1"/>
        <end position="58"/>
    </location>
</feature>
<evidence type="ECO:0000313" key="6">
    <source>
        <dbReference type="EMBL" id="MDA5107535.1"/>
    </source>
</evidence>
<organism evidence="6 7">
    <name type="scientific">Brevibacillus thermoruber</name>
    <dbReference type="NCBI Taxonomy" id="33942"/>
    <lineage>
        <taxon>Bacteria</taxon>
        <taxon>Bacillati</taxon>
        <taxon>Bacillota</taxon>
        <taxon>Bacilli</taxon>
        <taxon>Bacillales</taxon>
        <taxon>Paenibacillaceae</taxon>
        <taxon>Brevibacillus</taxon>
    </lineage>
</organism>
<evidence type="ECO:0000256" key="2">
    <source>
        <dbReference type="ARBA" id="ARBA00023015"/>
    </source>
</evidence>
<dbReference type="AlphaFoldDB" id="A0A9X3TNA3"/>
<evidence type="ECO:0000256" key="3">
    <source>
        <dbReference type="ARBA" id="ARBA00023125"/>
    </source>
</evidence>
<evidence type="ECO:0000259" key="5">
    <source>
        <dbReference type="PROSITE" id="PS50931"/>
    </source>
</evidence>
<dbReference type="RefSeq" id="WP_271139543.1">
    <property type="nucleotide sequence ID" value="NZ_JAPYYP010000003.1"/>
</dbReference>
<evidence type="ECO:0000256" key="4">
    <source>
        <dbReference type="ARBA" id="ARBA00023163"/>
    </source>
</evidence>
<name>A0A9X3TNA3_9BACL</name>
<comment type="caution">
    <text evidence="6">The sequence shown here is derived from an EMBL/GenBank/DDBJ whole genome shotgun (WGS) entry which is preliminary data.</text>
</comment>
<dbReference type="Gene3D" id="3.40.190.10">
    <property type="entry name" value="Periplasmic binding protein-like II"/>
    <property type="match status" value="2"/>
</dbReference>
<dbReference type="PROSITE" id="PS50931">
    <property type="entry name" value="HTH_LYSR"/>
    <property type="match status" value="1"/>
</dbReference>
<dbReference type="SUPFAM" id="SSF46785">
    <property type="entry name" value="Winged helix' DNA-binding domain"/>
    <property type="match status" value="1"/>
</dbReference>